<evidence type="ECO:0000256" key="10">
    <source>
        <dbReference type="HAMAP-Rule" id="MF_00019"/>
    </source>
</evidence>
<keyword evidence="7 10" id="KW-1208">Phospholipid metabolism</keyword>
<comment type="function">
    <text evidence="10">Catalyzes the reversible formation of acyl-phosphate (acyl-PO(4)) from acyl-[acyl-carrier-protein] (acyl-ACP). This enzyme utilizes acyl-ACP as fatty acyl donor, but not acyl-CoA.</text>
</comment>
<sequence length="392" mass="41410">MSDTHAQQSPSAVLSPASLAPPTPLTPQSPLRLAVDCMGGDHGPSITLPACKAFLANHPQAELVLVGRPEALAEAAQWPRCRIVAATEVVTMEDPIEVALRRKKDSSMRVALQQLKAGRDGEAPLAQACVSAGNTGALMAVAKYLLKTMDGIDRPAIATVMPNQIGGFTTVLDLGANVDCGPEHLLQFAVMGSALVSAVDGKEEPSVGLLNIGEEMIKGNETIKRAGELLREAHAHGTLQFHGNVEGNDIFKGTTDIVVCDGFVGNVALKTAEGLASMISSFIRAEFTRNGWSRIVALLAMPILQRFKNRVDHRRFNGAALLGLRGLVFKSHGSADAFAFEQALNRAYDAARNRLLDRVHDRIVATMQALPAPVSEEGGDAGDTAAPAAHAA</sequence>
<dbReference type="PANTHER" id="PTHR30100:SF1">
    <property type="entry name" value="PHOSPHATE ACYLTRANSFERASE"/>
    <property type="match status" value="1"/>
</dbReference>
<accession>A0ABR6GV84</accession>
<comment type="catalytic activity">
    <reaction evidence="1 10">
        <text>a fatty acyl-[ACP] + phosphate = an acyl phosphate + holo-[ACP]</text>
        <dbReference type="Rhea" id="RHEA:42292"/>
        <dbReference type="Rhea" id="RHEA-COMP:9685"/>
        <dbReference type="Rhea" id="RHEA-COMP:14125"/>
        <dbReference type="ChEBI" id="CHEBI:43474"/>
        <dbReference type="ChEBI" id="CHEBI:59918"/>
        <dbReference type="ChEBI" id="CHEBI:64479"/>
        <dbReference type="ChEBI" id="CHEBI:138651"/>
        <dbReference type="EC" id="2.3.1.274"/>
    </reaction>
</comment>
<dbReference type="NCBIfam" id="TIGR00182">
    <property type="entry name" value="plsX"/>
    <property type="match status" value="1"/>
</dbReference>
<dbReference type="InterPro" id="IPR012281">
    <property type="entry name" value="Phospholipid_synth_PlsX-like"/>
</dbReference>
<dbReference type="PANTHER" id="PTHR30100">
    <property type="entry name" value="FATTY ACID/PHOSPHOLIPID SYNTHESIS PROTEIN PLSX"/>
    <property type="match status" value="1"/>
</dbReference>
<evidence type="ECO:0000256" key="7">
    <source>
        <dbReference type="ARBA" id="ARBA00023264"/>
    </source>
</evidence>
<dbReference type="InterPro" id="IPR003664">
    <property type="entry name" value="FA_synthesis"/>
</dbReference>
<gene>
    <name evidence="10" type="primary">plsX</name>
    <name evidence="12" type="ORF">FHS28_002552</name>
</gene>
<comment type="subcellular location">
    <subcellularLocation>
        <location evidence="10">Cytoplasm</location>
    </subcellularLocation>
    <text evidence="10">Associated with the membrane possibly through PlsY.</text>
</comment>
<keyword evidence="3 10" id="KW-0444">Lipid biosynthesis</keyword>
<evidence type="ECO:0000256" key="11">
    <source>
        <dbReference type="SAM" id="MobiDB-lite"/>
    </source>
</evidence>
<dbReference type="Proteomes" id="UP000574369">
    <property type="component" value="Unassembled WGS sequence"/>
</dbReference>
<dbReference type="GO" id="GO:0004366">
    <property type="term" value="F:glycerol-3-phosphate O-acyltransferase activity"/>
    <property type="evidence" value="ECO:0007669"/>
    <property type="project" value="UniProtKB-EC"/>
</dbReference>
<comment type="subunit">
    <text evidence="9 10">Homodimer. Probably interacts with PlsY.</text>
</comment>
<comment type="caution">
    <text evidence="12">The sequence shown here is derived from an EMBL/GenBank/DDBJ whole genome shotgun (WGS) entry which is preliminary data.</text>
</comment>
<evidence type="ECO:0000313" key="13">
    <source>
        <dbReference type="Proteomes" id="UP000574369"/>
    </source>
</evidence>
<keyword evidence="12" id="KW-0012">Acyltransferase</keyword>
<keyword evidence="4 10" id="KW-0808">Transferase</keyword>
<keyword evidence="2 10" id="KW-0963">Cytoplasm</keyword>
<evidence type="ECO:0000256" key="4">
    <source>
        <dbReference type="ARBA" id="ARBA00022679"/>
    </source>
</evidence>
<evidence type="ECO:0000256" key="3">
    <source>
        <dbReference type="ARBA" id="ARBA00022516"/>
    </source>
</evidence>
<proteinExistence type="inferred from homology"/>
<organism evidence="12 13">
    <name type="scientific">Roseateles terrae</name>
    <dbReference type="NCBI Taxonomy" id="431060"/>
    <lineage>
        <taxon>Bacteria</taxon>
        <taxon>Pseudomonadati</taxon>
        <taxon>Pseudomonadota</taxon>
        <taxon>Betaproteobacteria</taxon>
        <taxon>Burkholderiales</taxon>
        <taxon>Sphaerotilaceae</taxon>
        <taxon>Roseateles</taxon>
    </lineage>
</organism>
<dbReference type="Pfam" id="PF02504">
    <property type="entry name" value="FA_synthesis"/>
    <property type="match status" value="1"/>
</dbReference>
<evidence type="ECO:0000256" key="5">
    <source>
        <dbReference type="ARBA" id="ARBA00023098"/>
    </source>
</evidence>
<evidence type="ECO:0000256" key="8">
    <source>
        <dbReference type="ARBA" id="ARBA00024069"/>
    </source>
</evidence>
<dbReference type="HAMAP" id="MF_00019">
    <property type="entry name" value="PlsX"/>
    <property type="match status" value="1"/>
</dbReference>
<dbReference type="EC" id="2.3.1.274" evidence="8 10"/>
<dbReference type="Gene3D" id="3.40.718.10">
    <property type="entry name" value="Isopropylmalate Dehydrogenase"/>
    <property type="match status" value="1"/>
</dbReference>
<keyword evidence="6 10" id="KW-0594">Phospholipid biosynthesis</keyword>
<dbReference type="EMBL" id="JACHXO010000004">
    <property type="protein sequence ID" value="MBB3195149.1"/>
    <property type="molecule type" value="Genomic_DNA"/>
</dbReference>
<evidence type="ECO:0000256" key="1">
    <source>
        <dbReference type="ARBA" id="ARBA00001232"/>
    </source>
</evidence>
<evidence type="ECO:0000256" key="9">
    <source>
        <dbReference type="ARBA" id="ARBA00046608"/>
    </source>
</evidence>
<feature type="compositionally biased region" description="Low complexity" evidence="11">
    <location>
        <begin position="1"/>
        <end position="18"/>
    </location>
</feature>
<comment type="pathway">
    <text evidence="10">Lipid metabolism; phospholipid metabolism.</text>
</comment>
<keyword evidence="13" id="KW-1185">Reference proteome</keyword>
<name>A0ABR6GV84_9BURK</name>
<keyword evidence="5 10" id="KW-0443">Lipid metabolism</keyword>
<dbReference type="SUPFAM" id="SSF53659">
    <property type="entry name" value="Isocitrate/Isopropylmalate dehydrogenase-like"/>
    <property type="match status" value="1"/>
</dbReference>
<evidence type="ECO:0000313" key="12">
    <source>
        <dbReference type="EMBL" id="MBB3195149.1"/>
    </source>
</evidence>
<evidence type="ECO:0000256" key="2">
    <source>
        <dbReference type="ARBA" id="ARBA00022490"/>
    </source>
</evidence>
<feature type="region of interest" description="Disordered" evidence="11">
    <location>
        <begin position="1"/>
        <end position="26"/>
    </location>
</feature>
<protein>
    <recommendedName>
        <fullName evidence="8 10">Phosphate acyltransferase</fullName>
        <ecNumber evidence="8 10">2.3.1.274</ecNumber>
    </recommendedName>
    <alternativeName>
        <fullName evidence="10">Acyl-ACP phosphotransacylase</fullName>
    </alternativeName>
    <alternativeName>
        <fullName evidence="10">Acyl-[acyl-carrier-protein]--phosphate acyltransferase</fullName>
    </alternativeName>
    <alternativeName>
        <fullName evidence="10">Phosphate-acyl-ACP acyltransferase</fullName>
    </alternativeName>
</protein>
<reference evidence="12 13" key="1">
    <citation type="submission" date="2020-08" db="EMBL/GenBank/DDBJ databases">
        <title>Genomic Encyclopedia of Type Strains, Phase III (KMG-III): the genomes of soil and plant-associated and newly described type strains.</title>
        <authorList>
            <person name="Whitman W."/>
        </authorList>
    </citation>
    <scope>NUCLEOTIDE SEQUENCE [LARGE SCALE GENOMIC DNA]</scope>
    <source>
        <strain evidence="12 13">CECT 7247</strain>
    </source>
</reference>
<dbReference type="PIRSF" id="PIRSF002465">
    <property type="entry name" value="Phsphlp_syn_PlsX"/>
    <property type="match status" value="1"/>
</dbReference>
<comment type="similarity">
    <text evidence="10">Belongs to the PlsX family.</text>
</comment>
<evidence type="ECO:0000256" key="6">
    <source>
        <dbReference type="ARBA" id="ARBA00023209"/>
    </source>
</evidence>